<dbReference type="Pfam" id="PF00206">
    <property type="entry name" value="Lyase_1"/>
    <property type="match status" value="1"/>
</dbReference>
<gene>
    <name evidence="6 9" type="primary">argH</name>
    <name evidence="9" type="ORF">GCM10023116_32140</name>
</gene>
<dbReference type="CDD" id="cd01359">
    <property type="entry name" value="Argininosuccinate_lyase"/>
    <property type="match status" value="1"/>
</dbReference>
<dbReference type="PANTHER" id="PTHR43814:SF1">
    <property type="entry name" value="ARGININOSUCCINATE LYASE"/>
    <property type="match status" value="1"/>
</dbReference>
<keyword evidence="5 6" id="KW-0055">Arginine biosynthesis</keyword>
<comment type="caution">
    <text evidence="9">The sequence shown here is derived from an EMBL/GenBank/DDBJ whole genome shotgun (WGS) entry which is preliminary data.</text>
</comment>
<dbReference type="InterPro" id="IPR008948">
    <property type="entry name" value="L-Aspartase-like"/>
</dbReference>
<dbReference type="PRINTS" id="PR00149">
    <property type="entry name" value="FUMRATELYASE"/>
</dbReference>
<dbReference type="Gene3D" id="1.10.275.10">
    <property type="entry name" value="Fumarase/aspartase (N-terminal domain)"/>
    <property type="match status" value="1"/>
</dbReference>
<dbReference type="HAMAP" id="MF_00006">
    <property type="entry name" value="Arg_succ_lyase"/>
    <property type="match status" value="1"/>
</dbReference>
<dbReference type="PANTHER" id="PTHR43814">
    <property type="entry name" value="ARGININOSUCCINATE LYASE"/>
    <property type="match status" value="1"/>
</dbReference>
<comment type="subcellular location">
    <subcellularLocation>
        <location evidence="6">Cytoplasm</location>
    </subcellularLocation>
</comment>
<dbReference type="InterPro" id="IPR029419">
    <property type="entry name" value="Arg_succ_lyase_C"/>
</dbReference>
<dbReference type="InterPro" id="IPR020557">
    <property type="entry name" value="Fumarate_lyase_CS"/>
</dbReference>
<name>A0ABP8V6K8_9GAMM</name>
<dbReference type="PROSITE" id="PS00163">
    <property type="entry name" value="FUMARATE_LYASES"/>
    <property type="match status" value="1"/>
</dbReference>
<keyword evidence="10" id="KW-1185">Reference proteome</keyword>
<comment type="similarity">
    <text evidence="3">In the N-terminal section; belongs to the lyase 1 family. Argininosuccinate lyase subfamily.</text>
</comment>
<dbReference type="Proteomes" id="UP001500604">
    <property type="component" value="Unassembled WGS sequence"/>
</dbReference>
<comment type="pathway">
    <text evidence="2 6">Amino-acid biosynthesis; L-arginine biosynthesis; L-arginine from L-ornithine and carbamoyl phosphate: step 3/3.</text>
</comment>
<sequence length="453" mass="50588">MSDNNNTNQQWGGRFSEPVDAFVARFTASIQFDQRLYRHDIAGSVAHAKMLNKCNLLTDKELADIIAGLEAIRQEIEQGQFEWSIELEDIHMNIEARLTEKIGIAGKKLHTGRSRNDQVATDIRLWLRDEIDTISGELTRLEQGLSVLAEQESQTIMPGFTHLQTAQPVTFGHHLRAWREMLLRDAERLQDCRKRVNVCPLGAAALAGTTYPIDREYTAELLGFDRPAANSLDAVSDRDFAIEFCSVSALIMTHLSRMSEELVLWTSAQFDFVELPDRFCTGSSIMPQKKNPDVPELVRGKTGRVNGHLMALLTLMKGQPLAYNKDNQEDKEPLFDAVDTVRDSLRAFADMVPHIRSRKENMRSAAMKGFATATDLADYLVKKGMPFRDAHEVVGKAVAYGVNSGKDLSQMTLEELQQFSATITDDVFEVLTLEGSVGARQHVGGAGEYLKIG</sequence>
<organism evidence="9 10">
    <name type="scientific">Kistimonas scapharcae</name>
    <dbReference type="NCBI Taxonomy" id="1036133"/>
    <lineage>
        <taxon>Bacteria</taxon>
        <taxon>Pseudomonadati</taxon>
        <taxon>Pseudomonadota</taxon>
        <taxon>Gammaproteobacteria</taxon>
        <taxon>Oceanospirillales</taxon>
        <taxon>Endozoicomonadaceae</taxon>
        <taxon>Kistimonas</taxon>
    </lineage>
</organism>
<evidence type="ECO:0000256" key="2">
    <source>
        <dbReference type="ARBA" id="ARBA00004941"/>
    </source>
</evidence>
<keyword evidence="6" id="KW-0963">Cytoplasm</keyword>
<dbReference type="Gene3D" id="1.20.200.10">
    <property type="entry name" value="Fumarase/aspartase (Central domain)"/>
    <property type="match status" value="1"/>
</dbReference>
<keyword evidence="6" id="KW-0028">Amino-acid biosynthesis</keyword>
<dbReference type="InterPro" id="IPR022761">
    <property type="entry name" value="Fumarate_lyase_N"/>
</dbReference>
<comment type="catalytic activity">
    <reaction evidence="1 6">
        <text>2-(N(omega)-L-arginino)succinate = fumarate + L-arginine</text>
        <dbReference type="Rhea" id="RHEA:24020"/>
        <dbReference type="ChEBI" id="CHEBI:29806"/>
        <dbReference type="ChEBI" id="CHEBI:32682"/>
        <dbReference type="ChEBI" id="CHEBI:57472"/>
        <dbReference type="EC" id="4.3.2.1"/>
    </reaction>
</comment>
<dbReference type="Pfam" id="PF14698">
    <property type="entry name" value="ASL_C2"/>
    <property type="match status" value="1"/>
</dbReference>
<protein>
    <recommendedName>
        <fullName evidence="4 6">Argininosuccinate lyase</fullName>
        <shortName evidence="6">ASAL</shortName>
        <ecNumber evidence="4 6">4.3.2.1</ecNumber>
    </recommendedName>
    <alternativeName>
        <fullName evidence="6">Arginosuccinase</fullName>
    </alternativeName>
</protein>
<evidence type="ECO:0000256" key="3">
    <source>
        <dbReference type="ARBA" id="ARBA00005552"/>
    </source>
</evidence>
<accession>A0ABP8V6K8</accession>
<dbReference type="GO" id="GO:0016829">
    <property type="term" value="F:lyase activity"/>
    <property type="evidence" value="ECO:0007669"/>
    <property type="project" value="UniProtKB-KW"/>
</dbReference>
<evidence type="ECO:0000256" key="4">
    <source>
        <dbReference type="ARBA" id="ARBA00012338"/>
    </source>
</evidence>
<proteinExistence type="inferred from homology"/>
<dbReference type="InterPro" id="IPR024083">
    <property type="entry name" value="Fumarase/histidase_N"/>
</dbReference>
<keyword evidence="6 9" id="KW-0456">Lyase</keyword>
<dbReference type="RefSeq" id="WP_345197208.1">
    <property type="nucleotide sequence ID" value="NZ_BAABFL010000428.1"/>
</dbReference>
<dbReference type="PRINTS" id="PR00145">
    <property type="entry name" value="ARGSUCLYASE"/>
</dbReference>
<comment type="similarity">
    <text evidence="6">Belongs to the lyase 1 family. Argininosuccinate lyase subfamily.</text>
</comment>
<evidence type="ECO:0000259" key="7">
    <source>
        <dbReference type="Pfam" id="PF00206"/>
    </source>
</evidence>
<dbReference type="InterPro" id="IPR009049">
    <property type="entry name" value="Argininosuccinate_lyase"/>
</dbReference>
<feature type="domain" description="Argininosuccinate lyase C-terminal" evidence="8">
    <location>
        <begin position="370"/>
        <end position="437"/>
    </location>
</feature>
<dbReference type="NCBIfam" id="TIGR00838">
    <property type="entry name" value="argH"/>
    <property type="match status" value="1"/>
</dbReference>
<dbReference type="EMBL" id="BAABFL010000428">
    <property type="protein sequence ID" value="GAA4650931.1"/>
    <property type="molecule type" value="Genomic_DNA"/>
</dbReference>
<evidence type="ECO:0000256" key="5">
    <source>
        <dbReference type="ARBA" id="ARBA00022571"/>
    </source>
</evidence>
<dbReference type="SUPFAM" id="SSF48557">
    <property type="entry name" value="L-aspartase-like"/>
    <property type="match status" value="1"/>
</dbReference>
<feature type="domain" description="Fumarate lyase N-terminal" evidence="7">
    <location>
        <begin position="13"/>
        <end position="307"/>
    </location>
</feature>
<dbReference type="EC" id="4.3.2.1" evidence="4 6"/>
<reference evidence="10" key="1">
    <citation type="journal article" date="2019" name="Int. J. Syst. Evol. Microbiol.">
        <title>The Global Catalogue of Microorganisms (GCM) 10K type strain sequencing project: providing services to taxonomists for standard genome sequencing and annotation.</title>
        <authorList>
            <consortium name="The Broad Institute Genomics Platform"/>
            <consortium name="The Broad Institute Genome Sequencing Center for Infectious Disease"/>
            <person name="Wu L."/>
            <person name="Ma J."/>
        </authorList>
    </citation>
    <scope>NUCLEOTIDE SEQUENCE [LARGE SCALE GENOMIC DNA]</scope>
    <source>
        <strain evidence="10">JCM 17805</strain>
    </source>
</reference>
<evidence type="ECO:0000256" key="6">
    <source>
        <dbReference type="HAMAP-Rule" id="MF_00006"/>
    </source>
</evidence>
<evidence type="ECO:0000313" key="10">
    <source>
        <dbReference type="Proteomes" id="UP001500604"/>
    </source>
</evidence>
<dbReference type="InterPro" id="IPR000362">
    <property type="entry name" value="Fumarate_lyase_fam"/>
</dbReference>
<evidence type="ECO:0000256" key="1">
    <source>
        <dbReference type="ARBA" id="ARBA00000985"/>
    </source>
</evidence>
<evidence type="ECO:0000259" key="8">
    <source>
        <dbReference type="Pfam" id="PF14698"/>
    </source>
</evidence>
<evidence type="ECO:0000313" key="9">
    <source>
        <dbReference type="EMBL" id="GAA4650931.1"/>
    </source>
</evidence>
<dbReference type="Gene3D" id="1.10.40.30">
    <property type="entry name" value="Fumarase/aspartase (C-terminal domain)"/>
    <property type="match status" value="1"/>
</dbReference>